<feature type="compositionally biased region" description="Polar residues" evidence="1">
    <location>
        <begin position="59"/>
        <end position="69"/>
    </location>
</feature>
<dbReference type="EMBL" id="JPDN02000039">
    <property type="protein sequence ID" value="PON22372.1"/>
    <property type="molecule type" value="Genomic_DNA"/>
</dbReference>
<dbReference type="STRING" id="398673.A0A0W7W3G4"/>
<protein>
    <recommendedName>
        <fullName evidence="7">Hydrophobin</fullName>
    </recommendedName>
</protein>
<dbReference type="Proteomes" id="UP000236546">
    <property type="component" value="Unassembled WGS sequence"/>
</dbReference>
<evidence type="ECO:0000313" key="6">
    <source>
        <dbReference type="Proteomes" id="UP000236546"/>
    </source>
</evidence>
<dbReference type="AlphaFoldDB" id="A0A0W7W3G4"/>
<organism evidence="3 6">
    <name type="scientific">Trichoderma gamsii</name>
    <dbReference type="NCBI Taxonomy" id="398673"/>
    <lineage>
        <taxon>Eukaryota</taxon>
        <taxon>Fungi</taxon>
        <taxon>Dikarya</taxon>
        <taxon>Ascomycota</taxon>
        <taxon>Pezizomycotina</taxon>
        <taxon>Sordariomycetes</taxon>
        <taxon>Hypocreomycetidae</taxon>
        <taxon>Hypocreales</taxon>
        <taxon>Hypocreaceae</taxon>
        <taxon>Trichoderma</taxon>
    </lineage>
</organism>
<sequence>MYASVIIYTLVALSGVMSSPVQEEVAPRAIEPRMPTFADIPFPRFPSHNKHQKDKGKGSNKNEASGCSPDTNTQLNACSAGNPYCCSSDGNGGHVCANTTACDQKVICCNNNNGFQICIGEIDFNMPVTINIYE</sequence>
<evidence type="ECO:0000256" key="2">
    <source>
        <dbReference type="SAM" id="SignalP"/>
    </source>
</evidence>
<keyword evidence="2" id="KW-0732">Signal</keyword>
<evidence type="ECO:0000313" key="3">
    <source>
        <dbReference type="EMBL" id="PNP46799.1"/>
    </source>
</evidence>
<accession>A0A0W7W3G4</accession>
<gene>
    <name evidence="4" type="ORF">TGAM01_v208855</name>
    <name evidence="3" type="ORF">TGAMA5MH_01751</name>
</gene>
<comment type="caution">
    <text evidence="3">The sequence shown here is derived from an EMBL/GenBank/DDBJ whole genome shotgun (WGS) entry which is preliminary data.</text>
</comment>
<evidence type="ECO:0000256" key="1">
    <source>
        <dbReference type="SAM" id="MobiDB-lite"/>
    </source>
</evidence>
<dbReference type="EMBL" id="MTYH01000014">
    <property type="protein sequence ID" value="PNP46799.1"/>
    <property type="molecule type" value="Genomic_DNA"/>
</dbReference>
<dbReference type="GeneID" id="29980831"/>
<reference evidence="3 6" key="2">
    <citation type="submission" date="2017-02" db="EMBL/GenBank/DDBJ databases">
        <title>Genomes of Trichoderma spp. with biocontrol activity.</title>
        <authorList>
            <person name="Gardiner D."/>
            <person name="Kazan K."/>
            <person name="Vos C."/>
            <person name="Harvey P."/>
        </authorList>
    </citation>
    <scope>NUCLEOTIDE SEQUENCE [LARGE SCALE GENOMIC DNA]</scope>
    <source>
        <strain evidence="3 6">A5MH</strain>
    </source>
</reference>
<dbReference type="Proteomes" id="UP000054821">
    <property type="component" value="Unassembled WGS sequence"/>
</dbReference>
<evidence type="ECO:0000313" key="5">
    <source>
        <dbReference type="Proteomes" id="UP000054821"/>
    </source>
</evidence>
<reference evidence="4 5" key="1">
    <citation type="journal article" date="2016" name="Genome Announc.">
        <title>Draft Whole-Genome Sequence of Trichoderma gamsii T6085, a Promising Biocontrol Agent of Fusarium Head Blight on Wheat.</title>
        <authorList>
            <person name="Baroncelli R."/>
            <person name="Zapparata A."/>
            <person name="Piaggeschi G."/>
            <person name="Sarrocco S."/>
            <person name="Vannacci G."/>
        </authorList>
    </citation>
    <scope>NUCLEOTIDE SEQUENCE [LARGE SCALE GENOMIC DNA]</scope>
    <source>
        <strain evidence="4 5">T6085</strain>
    </source>
</reference>
<feature type="signal peptide" evidence="2">
    <location>
        <begin position="1"/>
        <end position="18"/>
    </location>
</feature>
<feature type="region of interest" description="Disordered" evidence="1">
    <location>
        <begin position="37"/>
        <end position="69"/>
    </location>
</feature>
<feature type="chain" id="PRO_5014528271" description="Hydrophobin" evidence="2">
    <location>
        <begin position="19"/>
        <end position="134"/>
    </location>
</feature>
<dbReference type="RefSeq" id="XP_018666213.1">
    <property type="nucleotide sequence ID" value="XM_018800748.1"/>
</dbReference>
<proteinExistence type="predicted"/>
<evidence type="ECO:0008006" key="7">
    <source>
        <dbReference type="Google" id="ProtNLM"/>
    </source>
</evidence>
<reference evidence="4" key="3">
    <citation type="submission" date="2017-08" db="EMBL/GenBank/DDBJ databases">
        <title>Trichoderma gamsii strain T6085, whole genome shotgun sequencing project.</title>
        <authorList>
            <person name="Baroncelli R."/>
        </authorList>
    </citation>
    <scope>NUCLEOTIDE SEQUENCE</scope>
    <source>
        <strain evidence="4">T6085</strain>
    </source>
</reference>
<evidence type="ECO:0000313" key="4">
    <source>
        <dbReference type="EMBL" id="PON22372.1"/>
    </source>
</evidence>
<name>A0A0W7W3G4_9HYPO</name>
<keyword evidence="5" id="KW-1185">Reference proteome</keyword>
<dbReference type="OrthoDB" id="3557221at2759"/>